<comment type="caution">
    <text evidence="13">The sequence shown here is derived from an EMBL/GenBank/DDBJ whole genome shotgun (WGS) entry which is preliminary data.</text>
</comment>
<keyword evidence="4 11" id="KW-0032">Aminotransferase</keyword>
<dbReference type="Gene3D" id="3.90.1150.10">
    <property type="entry name" value="Aspartate Aminotransferase, domain 1"/>
    <property type="match status" value="1"/>
</dbReference>
<dbReference type="FunFam" id="3.90.1150.10:FF:000006">
    <property type="entry name" value="Phosphoserine aminotransferase"/>
    <property type="match status" value="1"/>
</dbReference>
<dbReference type="InterPro" id="IPR015421">
    <property type="entry name" value="PyrdxlP-dep_Trfase_major"/>
</dbReference>
<comment type="function">
    <text evidence="1 11">Catalyzes the reversible conversion of 3-phosphohydroxypyruvate to phosphoserine and of 3-hydroxy-2-oxo-4-phosphonooxybutanoate to phosphohydroxythreonine.</text>
</comment>
<evidence type="ECO:0000256" key="11">
    <source>
        <dbReference type="HAMAP-Rule" id="MF_00160"/>
    </source>
</evidence>
<feature type="modified residue" description="N6-(pyridoxal phosphate)lysine" evidence="11">
    <location>
        <position position="211"/>
    </location>
</feature>
<feature type="binding site" evidence="11">
    <location>
        <position position="167"/>
    </location>
    <ligand>
        <name>pyridoxal 5'-phosphate</name>
        <dbReference type="ChEBI" id="CHEBI:597326"/>
    </ligand>
</feature>
<feature type="binding site" evidence="11">
    <location>
        <begin position="251"/>
        <end position="252"/>
    </location>
    <ligand>
        <name>pyridoxal 5'-phosphate</name>
        <dbReference type="ChEBI" id="CHEBI:597326"/>
    </ligand>
</feature>
<dbReference type="GO" id="GO:0004648">
    <property type="term" value="F:O-phospho-L-serine:2-oxoglutarate aminotransferase activity"/>
    <property type="evidence" value="ECO:0007669"/>
    <property type="project" value="UniProtKB-UniRule"/>
</dbReference>
<proteinExistence type="inferred from homology"/>
<feature type="domain" description="Aminotransferase class V" evidence="12">
    <location>
        <begin position="2"/>
        <end position="86"/>
    </location>
</feature>
<accession>A0A7X1Z8M9</accession>
<dbReference type="PANTHER" id="PTHR43247">
    <property type="entry name" value="PHOSPHOSERINE AMINOTRANSFERASE"/>
    <property type="match status" value="1"/>
</dbReference>
<feature type="domain" description="Aminotransferase class V" evidence="12">
    <location>
        <begin position="150"/>
        <end position="361"/>
    </location>
</feature>
<feature type="binding site" evidence="11">
    <location>
        <position position="187"/>
    </location>
    <ligand>
        <name>pyridoxal 5'-phosphate</name>
        <dbReference type="ChEBI" id="CHEBI:597326"/>
    </ligand>
</feature>
<dbReference type="EMBL" id="WITJ01000010">
    <property type="protein sequence ID" value="MQW39875.1"/>
    <property type="molecule type" value="Genomic_DNA"/>
</dbReference>
<evidence type="ECO:0000256" key="2">
    <source>
        <dbReference type="ARBA" id="ARBA00005099"/>
    </source>
</evidence>
<dbReference type="AlphaFoldDB" id="A0A7X1Z8M9"/>
<keyword evidence="14" id="KW-1185">Reference proteome</keyword>
<evidence type="ECO:0000256" key="10">
    <source>
        <dbReference type="ARBA" id="ARBA00049007"/>
    </source>
</evidence>
<dbReference type="HAMAP" id="MF_00160">
    <property type="entry name" value="SerC_aminotrans_5"/>
    <property type="match status" value="1"/>
</dbReference>
<dbReference type="GO" id="GO:0005737">
    <property type="term" value="C:cytoplasm"/>
    <property type="evidence" value="ECO:0007669"/>
    <property type="project" value="UniProtKB-SubCell"/>
</dbReference>
<dbReference type="UniPathway" id="UPA00135">
    <property type="reaction ID" value="UER00197"/>
</dbReference>
<comment type="pathway">
    <text evidence="2 11">Amino-acid biosynthesis; L-serine biosynthesis; L-serine from 3-phospho-D-glycerate: step 2/3.</text>
</comment>
<reference evidence="13 14" key="1">
    <citation type="submission" date="2019-10" db="EMBL/GenBank/DDBJ databases">
        <authorList>
            <person name="Dong K."/>
        </authorList>
    </citation>
    <scope>NUCLEOTIDE SEQUENCE [LARGE SCALE GENOMIC DNA]</scope>
    <source>
        <strain evidence="13 14">DSM 28960</strain>
    </source>
</reference>
<dbReference type="Pfam" id="PF00266">
    <property type="entry name" value="Aminotran_5"/>
    <property type="match status" value="2"/>
</dbReference>
<feature type="binding site" evidence="11">
    <location>
        <position position="99"/>
    </location>
    <ligand>
        <name>pyridoxal 5'-phosphate</name>
        <dbReference type="ChEBI" id="CHEBI:597326"/>
    </ligand>
</feature>
<evidence type="ECO:0000313" key="14">
    <source>
        <dbReference type="Proteomes" id="UP000439550"/>
    </source>
</evidence>
<evidence type="ECO:0000256" key="8">
    <source>
        <dbReference type="ARBA" id="ARBA00023299"/>
    </source>
</evidence>
<evidence type="ECO:0000259" key="12">
    <source>
        <dbReference type="Pfam" id="PF00266"/>
    </source>
</evidence>
<comment type="similarity">
    <text evidence="3 11">Belongs to the class-V pyridoxal-phosphate-dependent aminotransferase family. SerC subfamily.</text>
</comment>
<dbReference type="GO" id="GO:0030170">
    <property type="term" value="F:pyridoxal phosphate binding"/>
    <property type="evidence" value="ECO:0007669"/>
    <property type="project" value="UniProtKB-UniRule"/>
</dbReference>
<dbReference type="NCBIfam" id="NF003764">
    <property type="entry name" value="PRK05355.1"/>
    <property type="match status" value="1"/>
</dbReference>
<keyword evidence="7 11" id="KW-0663">Pyridoxal phosphate</keyword>
<dbReference type="InterPro" id="IPR000192">
    <property type="entry name" value="Aminotrans_V_dom"/>
</dbReference>
<evidence type="ECO:0000256" key="6">
    <source>
        <dbReference type="ARBA" id="ARBA00022679"/>
    </source>
</evidence>
<evidence type="ECO:0000256" key="1">
    <source>
        <dbReference type="ARBA" id="ARBA00003483"/>
    </source>
</evidence>
<keyword evidence="11" id="KW-0963">Cytoplasm</keyword>
<comment type="cofactor">
    <cofactor evidence="11">
        <name>pyridoxal 5'-phosphate</name>
        <dbReference type="ChEBI" id="CHEBI:597326"/>
    </cofactor>
    <text evidence="11">Binds 1 pyridoxal phosphate per subunit.</text>
</comment>
<keyword evidence="5 11" id="KW-0028">Amino-acid biosynthesis</keyword>
<keyword evidence="6 11" id="KW-0808">Transferase</keyword>
<evidence type="ECO:0000256" key="4">
    <source>
        <dbReference type="ARBA" id="ARBA00022576"/>
    </source>
</evidence>
<comment type="catalytic activity">
    <reaction evidence="10 11">
        <text>O-phospho-L-serine + 2-oxoglutarate = 3-phosphooxypyruvate + L-glutamate</text>
        <dbReference type="Rhea" id="RHEA:14329"/>
        <dbReference type="ChEBI" id="CHEBI:16810"/>
        <dbReference type="ChEBI" id="CHEBI:18110"/>
        <dbReference type="ChEBI" id="CHEBI:29985"/>
        <dbReference type="ChEBI" id="CHEBI:57524"/>
        <dbReference type="EC" id="2.6.1.52"/>
    </reaction>
</comment>
<dbReference type="SUPFAM" id="SSF53383">
    <property type="entry name" value="PLP-dependent transferases"/>
    <property type="match status" value="1"/>
</dbReference>
<dbReference type="RefSeq" id="WP_153496540.1">
    <property type="nucleotide sequence ID" value="NZ_CAXYUY010000011.1"/>
</dbReference>
<comment type="catalytic activity">
    <reaction evidence="9 11">
        <text>4-(phosphooxy)-L-threonine + 2-oxoglutarate = (R)-3-hydroxy-2-oxo-4-phosphooxybutanoate + L-glutamate</text>
        <dbReference type="Rhea" id="RHEA:16573"/>
        <dbReference type="ChEBI" id="CHEBI:16810"/>
        <dbReference type="ChEBI" id="CHEBI:29985"/>
        <dbReference type="ChEBI" id="CHEBI:58452"/>
        <dbReference type="ChEBI" id="CHEBI:58538"/>
        <dbReference type="EC" id="2.6.1.52"/>
    </reaction>
</comment>
<feature type="binding site" evidence="11">
    <location>
        <position position="210"/>
    </location>
    <ligand>
        <name>pyridoxal 5'-phosphate</name>
        <dbReference type="ChEBI" id="CHEBI:597326"/>
    </ligand>
</feature>
<dbReference type="GO" id="GO:0006564">
    <property type="term" value="P:L-serine biosynthetic process"/>
    <property type="evidence" value="ECO:0007669"/>
    <property type="project" value="UniProtKB-UniRule"/>
</dbReference>
<comment type="subcellular location">
    <subcellularLocation>
        <location evidence="11">Cytoplasm</location>
    </subcellularLocation>
</comment>
<comment type="subunit">
    <text evidence="11">Homodimer.</text>
</comment>
<feature type="binding site" evidence="11">
    <location>
        <begin position="74"/>
        <end position="75"/>
    </location>
    <ligand>
        <name>pyridoxal 5'-phosphate</name>
        <dbReference type="ChEBI" id="CHEBI:597326"/>
    </ligand>
</feature>
<keyword evidence="8 11" id="KW-0718">Serine biosynthesis</keyword>
<dbReference type="PANTHER" id="PTHR43247:SF1">
    <property type="entry name" value="PHOSPHOSERINE AMINOTRANSFERASE"/>
    <property type="match status" value="1"/>
</dbReference>
<dbReference type="PIRSF" id="PIRSF000525">
    <property type="entry name" value="SerC"/>
    <property type="match status" value="1"/>
</dbReference>
<comment type="caution">
    <text evidence="11">Lacks conserved residue(s) required for the propagation of feature annotation.</text>
</comment>
<evidence type="ECO:0000313" key="13">
    <source>
        <dbReference type="EMBL" id="MQW39875.1"/>
    </source>
</evidence>
<dbReference type="FunFam" id="3.40.640.10:FF:000010">
    <property type="entry name" value="Phosphoserine aminotransferase"/>
    <property type="match status" value="1"/>
</dbReference>
<dbReference type="InterPro" id="IPR015424">
    <property type="entry name" value="PyrdxlP-dep_Trfase"/>
</dbReference>
<organism evidence="13 14">
    <name type="scientific">Lactococcus hircilactis</name>
    <dbReference type="NCBI Taxonomy" id="1494462"/>
    <lineage>
        <taxon>Bacteria</taxon>
        <taxon>Bacillati</taxon>
        <taxon>Bacillota</taxon>
        <taxon>Bacilli</taxon>
        <taxon>Lactobacillales</taxon>
        <taxon>Streptococcaceae</taxon>
        <taxon>Lactococcus</taxon>
    </lineage>
</organism>
<sequence>MVYNFAAGPSVLPKEVLLKAQDELLDYAGSGMSVMELTHRGSEFSSILSKAEATLRELMSIPDHYKVLFLQGGASTQFTMIPLNLAVGKKAYYIESGSFGKKAYTEAVKLSKVIDFEPISLGSTEKTKFDRLVKAVGKKENPHDECAYEINEIDPDAAYVHITLNNTIEGTAIYDLPDAHGVPLVGDMSSDILAVDYDVSKFALIYAGAQKNIGPAGVTVVIIREDFLPKKEILSSMLDYRVLSENDSLYNTPPTFGIYMAGLVFDWVKAQGGVKALEAKNRKKAALLYDFIDQSEFYQSPVKNKAERSICNVPFTTGDQSFDQAFIAFADEKGFKNIKGHRSVGGMRASIYNAFPYEGVLELVELMKTFEKEHTKHE</sequence>
<dbReference type="OrthoDB" id="9809412at2"/>
<gene>
    <name evidence="11 13" type="primary">serC</name>
    <name evidence="13" type="ORF">GHI93_08045</name>
</gene>
<dbReference type="Proteomes" id="UP000439550">
    <property type="component" value="Unassembled WGS sequence"/>
</dbReference>
<feature type="binding site" evidence="11">
    <location>
        <position position="40"/>
    </location>
    <ligand>
        <name>L-glutamate</name>
        <dbReference type="ChEBI" id="CHEBI:29985"/>
    </ligand>
</feature>
<protein>
    <recommendedName>
        <fullName evidence="11">Phosphoserine aminotransferase</fullName>
        <ecNumber evidence="11">2.6.1.52</ecNumber>
    </recommendedName>
    <alternativeName>
        <fullName evidence="11">Phosphohydroxythreonine aminotransferase</fullName>
        <shortName evidence="11">PSAT</shortName>
    </alternativeName>
</protein>
<dbReference type="NCBIfam" id="TIGR01364">
    <property type="entry name" value="serC_1"/>
    <property type="match status" value="1"/>
</dbReference>
<dbReference type="InterPro" id="IPR015422">
    <property type="entry name" value="PyrdxlP-dep_Trfase_small"/>
</dbReference>
<evidence type="ECO:0000256" key="9">
    <source>
        <dbReference type="ARBA" id="ARBA00047630"/>
    </source>
</evidence>
<dbReference type="EC" id="2.6.1.52" evidence="11"/>
<evidence type="ECO:0000256" key="5">
    <source>
        <dbReference type="ARBA" id="ARBA00022605"/>
    </source>
</evidence>
<name>A0A7X1Z8M9_9LACT</name>
<evidence type="ECO:0000256" key="3">
    <source>
        <dbReference type="ARBA" id="ARBA00006904"/>
    </source>
</evidence>
<dbReference type="Gene3D" id="3.40.640.10">
    <property type="entry name" value="Type I PLP-dependent aspartate aminotransferase-like (Major domain)"/>
    <property type="match status" value="1"/>
</dbReference>
<dbReference type="InterPro" id="IPR022278">
    <property type="entry name" value="Pser_aminoTfrase"/>
</dbReference>
<evidence type="ECO:0000256" key="7">
    <source>
        <dbReference type="ARBA" id="ARBA00022898"/>
    </source>
</evidence>